<reference evidence="1" key="1">
    <citation type="journal article" date="2021" name="Emerg. Microbes Infect.">
        <title>Blood virosphere in febrile Tanzanian children.</title>
        <authorList>
            <person name="Cordey S."/>
            <person name="Laubscher F."/>
            <person name="Hartley M.A."/>
            <person name="Junier T."/>
            <person name="Keitel K."/>
            <person name="Docquier M."/>
            <person name="Guex N."/>
            <person name="Iseli C."/>
            <person name="Vieille G."/>
            <person name="Le Mercier P."/>
            <person name="Gleizes A."/>
            <person name="Samaka J."/>
            <person name="Mlaganile T."/>
            <person name="Kagoro F."/>
            <person name="Masimba J."/>
            <person name="Said Z."/>
            <person name="Temba H."/>
            <person name="Elbanna G.H."/>
            <person name="Tapparel C."/>
            <person name="Zanella M.C."/>
            <person name="Xenarios I."/>
            <person name="Fellay J."/>
            <person name="D'Acremont V."/>
            <person name="Kaiser L."/>
        </authorList>
    </citation>
    <scope>NUCLEOTIDE SEQUENCE</scope>
    <source>
        <strain evidence="1">SAfia-601D2</strain>
    </source>
</reference>
<dbReference type="EMBL" id="MN765190">
    <property type="protein sequence ID" value="UGV24203.1"/>
    <property type="molecule type" value="Genomic_DNA"/>
</dbReference>
<evidence type="ECO:0000313" key="1">
    <source>
        <dbReference type="EMBL" id="UGV24203.1"/>
    </source>
</evidence>
<accession>A0A8K1XS07</accession>
<organism evidence="1">
    <name type="scientific">Ambidensovirus sp</name>
    <dbReference type="NCBI Taxonomy" id="2050976"/>
    <lineage>
        <taxon>Viruses</taxon>
        <taxon>Monodnaviria</taxon>
        <taxon>Shotokuvirae</taxon>
        <taxon>Cossaviricota</taxon>
        <taxon>Quintoviricetes</taxon>
        <taxon>Piccovirales</taxon>
        <taxon>Parvoviridae</taxon>
        <taxon>Densovirinae</taxon>
        <taxon>Protoambidensovirus</taxon>
        <taxon>Protoambidensovirus incertum3</taxon>
    </lineage>
</organism>
<proteinExistence type="predicted"/>
<sequence>MSVIPVEQVLEEIWDQLPDQVASHPGTWWKIYQSAPLEPLLKEKFKGLLIRWSKMFKEWSIGSLQALKKKIGKTQDTIFLMYMPVTQKNELMLWLEDSKTELELSEEALSELLSTMITSTQSTHARMPTNRAGVSSRTSQKRKKTLDDIFESLAPSKRSKDEIGKISSNIFLRKGEEQRSLKCTVPIKEYLLKFQLYPTLAYQAKMAEDHTQAWRTAMIRCNLTLNQEDPIYQKVQQVVENAIEEISFNQEDQEEFLE</sequence>
<name>A0A8K1XS07_9VIRU</name>
<protein>
    <submittedName>
        <fullName evidence="1">NS1</fullName>
    </submittedName>
</protein>